<feature type="region of interest" description="Disordered" evidence="1">
    <location>
        <begin position="1"/>
        <end position="230"/>
    </location>
</feature>
<feature type="compositionally biased region" description="Basic and acidic residues" evidence="1">
    <location>
        <begin position="150"/>
        <end position="166"/>
    </location>
</feature>
<protein>
    <submittedName>
        <fullName evidence="2">DUF654-domain-containing protein</fullName>
    </submittedName>
</protein>
<dbReference type="InParanoid" id="A0A165IDG2"/>
<feature type="compositionally biased region" description="Low complexity" evidence="1">
    <location>
        <begin position="91"/>
        <end position="103"/>
    </location>
</feature>
<dbReference type="Proteomes" id="UP000077266">
    <property type="component" value="Unassembled WGS sequence"/>
</dbReference>
<organism evidence="2 3">
    <name type="scientific">Exidia glandulosa HHB12029</name>
    <dbReference type="NCBI Taxonomy" id="1314781"/>
    <lineage>
        <taxon>Eukaryota</taxon>
        <taxon>Fungi</taxon>
        <taxon>Dikarya</taxon>
        <taxon>Basidiomycota</taxon>
        <taxon>Agaricomycotina</taxon>
        <taxon>Agaricomycetes</taxon>
        <taxon>Auriculariales</taxon>
        <taxon>Exidiaceae</taxon>
        <taxon>Exidia</taxon>
    </lineage>
</organism>
<feature type="compositionally biased region" description="Acidic residues" evidence="1">
    <location>
        <begin position="105"/>
        <end position="115"/>
    </location>
</feature>
<dbReference type="GO" id="GO:1990112">
    <property type="term" value="C:RQC complex"/>
    <property type="evidence" value="ECO:0007669"/>
    <property type="project" value="TreeGrafter"/>
</dbReference>
<dbReference type="PANTHER" id="PTHR22684">
    <property type="entry name" value="NULP1-RELATED"/>
    <property type="match status" value="1"/>
</dbReference>
<feature type="compositionally biased region" description="Acidic residues" evidence="1">
    <location>
        <begin position="829"/>
        <end position="839"/>
    </location>
</feature>
<reference evidence="2 3" key="1">
    <citation type="journal article" date="2016" name="Mol. Biol. Evol.">
        <title>Comparative Genomics of Early-Diverging Mushroom-Forming Fungi Provides Insights into the Origins of Lignocellulose Decay Capabilities.</title>
        <authorList>
            <person name="Nagy L.G."/>
            <person name="Riley R."/>
            <person name="Tritt A."/>
            <person name="Adam C."/>
            <person name="Daum C."/>
            <person name="Floudas D."/>
            <person name="Sun H."/>
            <person name="Yadav J.S."/>
            <person name="Pangilinan J."/>
            <person name="Larsson K.H."/>
            <person name="Matsuura K."/>
            <person name="Barry K."/>
            <person name="Labutti K."/>
            <person name="Kuo R."/>
            <person name="Ohm R.A."/>
            <person name="Bhattacharya S.S."/>
            <person name="Shirouzu T."/>
            <person name="Yoshinaga Y."/>
            <person name="Martin F.M."/>
            <person name="Grigoriev I.V."/>
            <person name="Hibbett D.S."/>
        </authorList>
    </citation>
    <scope>NUCLEOTIDE SEQUENCE [LARGE SCALE GENOMIC DNA]</scope>
    <source>
        <strain evidence="2 3">HHB12029</strain>
    </source>
</reference>
<feature type="region of interest" description="Disordered" evidence="1">
    <location>
        <begin position="768"/>
        <end position="854"/>
    </location>
</feature>
<evidence type="ECO:0000313" key="2">
    <source>
        <dbReference type="EMBL" id="KZV93253.1"/>
    </source>
</evidence>
<dbReference type="Pfam" id="PF04910">
    <property type="entry name" value="Tcf25"/>
    <property type="match status" value="1"/>
</dbReference>
<feature type="region of interest" description="Disordered" evidence="1">
    <location>
        <begin position="303"/>
        <end position="333"/>
    </location>
</feature>
<sequence length="854" mass="94916">MPPRRIQRQGDDEHPASKAAAAAQQKKKPQQPQQKKKPPPRKRPAGGHNQDPEPEPEPEPEVVEVVEASKTSAPAPVRKSKRQQREEEELAALASASVQVVESGSELEEQTEDEPLGISGPSTSAFASLQLEDEDEPRKKAAKKKKKKRPTDAHVDEADEAAEIHADNPSTTTQDLDGEDHPLMAKKKPKPKPASSPTAEHNAPPIETPARPKKQPAEPKPKKKKKKQKVDEFEAALAELAQRVSASQVETSGTSNAHVQGPALNSRAYKFCDLLAVSLKDLDAATELKRFFGARVVQAAQSSFSPAPRRGKPAKGTLVQPQQGWPPAGARSGLTIVPHEHAHEHDDLRGGERWWTARYDPSYVGDTWRFVEAVKTMDPQNLVDLLQRSPWHADTLLQVSEYYRHRDEHAPASDLVERAIFSYERALAPGPARFAVGRDRLDFRLAQNRPLFLALGRHVVNLIRRGVTRAAFESARFLLALDPWNDPQGALLHLDFLAVKAGQKAWLLQMWDVWPEGVQRWPGMWYSRALCMDGEEERTRAIREAVAMFPEVLPILADKADVILPTEVLSLPAFRIVLSPTPGDATQSLVHLLAHVYADRNADLWKDHAALLRSAVSSGVPPLSPSRVKFSYPEAQQEAVYRHVVQFEAKRTWQAFLPARVRARVGYMWDPLPPTSEGSTSYTSGDFFEGVHFDRGGPDEVDEAFLMQQLRGMWAQIPMLADMFPDPARFANLLRDAPEEAMGILMQAREQVREAAPAPVEVQREVEVQFVPEGQGVPGGFATDESGEEESEEEDEEEDEEGGRDNRGFAQRIFQGLFGWSGGRAAVPQEEEDEEDDSGDEARPLQQGHDDDVD</sequence>
<dbReference type="PANTHER" id="PTHR22684:SF0">
    <property type="entry name" value="RIBOSOME QUALITY CONTROL COMPLEX SUBUNIT TCF25"/>
    <property type="match status" value="1"/>
</dbReference>
<proteinExistence type="predicted"/>
<dbReference type="STRING" id="1314781.A0A165IDG2"/>
<dbReference type="EMBL" id="KV425993">
    <property type="protein sequence ID" value="KZV93253.1"/>
    <property type="molecule type" value="Genomic_DNA"/>
</dbReference>
<dbReference type="OrthoDB" id="205993at2759"/>
<feature type="compositionally biased region" description="Acidic residues" evidence="1">
    <location>
        <begin position="785"/>
        <end position="802"/>
    </location>
</feature>
<accession>A0A165IDG2</accession>
<keyword evidence="3" id="KW-1185">Reference proteome</keyword>
<dbReference type="GO" id="GO:1990116">
    <property type="term" value="P:ribosome-associated ubiquitin-dependent protein catabolic process"/>
    <property type="evidence" value="ECO:0007669"/>
    <property type="project" value="TreeGrafter"/>
</dbReference>
<name>A0A165IDG2_EXIGL</name>
<dbReference type="AlphaFoldDB" id="A0A165IDG2"/>
<dbReference type="InterPro" id="IPR006994">
    <property type="entry name" value="TCF25/Rqc1"/>
</dbReference>
<feature type="compositionally biased region" description="Basic residues" evidence="1">
    <location>
        <begin position="140"/>
        <end position="149"/>
    </location>
</feature>
<dbReference type="FunCoup" id="A0A165IDG2">
    <property type="interactions" value="502"/>
</dbReference>
<feature type="compositionally biased region" description="Acidic residues" evidence="1">
    <location>
        <begin position="52"/>
        <end position="64"/>
    </location>
</feature>
<gene>
    <name evidence="2" type="ORF">EXIGLDRAFT_646397</name>
</gene>
<dbReference type="GO" id="GO:0072344">
    <property type="term" value="P:rescue of stalled ribosome"/>
    <property type="evidence" value="ECO:0007669"/>
    <property type="project" value="TreeGrafter"/>
</dbReference>
<feature type="compositionally biased region" description="Basic residues" evidence="1">
    <location>
        <begin position="25"/>
        <end position="45"/>
    </location>
</feature>
<evidence type="ECO:0000313" key="3">
    <source>
        <dbReference type="Proteomes" id="UP000077266"/>
    </source>
</evidence>
<evidence type="ECO:0000256" key="1">
    <source>
        <dbReference type="SAM" id="MobiDB-lite"/>
    </source>
</evidence>